<name>A0A939T1Z8_9ACTN</name>
<proteinExistence type="predicted"/>
<evidence type="ECO:0000313" key="2">
    <source>
        <dbReference type="EMBL" id="MBO2445688.1"/>
    </source>
</evidence>
<feature type="transmembrane region" description="Helical" evidence="1">
    <location>
        <begin position="157"/>
        <end position="176"/>
    </location>
</feature>
<dbReference type="RefSeq" id="WP_208253294.1">
    <property type="nucleotide sequence ID" value="NZ_JAGEOJ010000001.1"/>
</dbReference>
<organism evidence="2 3">
    <name type="scientific">Actinomadura barringtoniae</name>
    <dbReference type="NCBI Taxonomy" id="1427535"/>
    <lineage>
        <taxon>Bacteria</taxon>
        <taxon>Bacillati</taxon>
        <taxon>Actinomycetota</taxon>
        <taxon>Actinomycetes</taxon>
        <taxon>Streptosporangiales</taxon>
        <taxon>Thermomonosporaceae</taxon>
        <taxon>Actinomadura</taxon>
    </lineage>
</organism>
<feature type="transmembrane region" description="Helical" evidence="1">
    <location>
        <begin position="91"/>
        <end position="117"/>
    </location>
</feature>
<feature type="transmembrane region" description="Helical" evidence="1">
    <location>
        <begin position="50"/>
        <end position="70"/>
    </location>
</feature>
<evidence type="ECO:0000256" key="1">
    <source>
        <dbReference type="SAM" id="Phobius"/>
    </source>
</evidence>
<keyword evidence="1" id="KW-0812">Transmembrane</keyword>
<dbReference type="Proteomes" id="UP000669179">
    <property type="component" value="Unassembled WGS sequence"/>
</dbReference>
<dbReference type="EMBL" id="JAGEOJ010000001">
    <property type="protein sequence ID" value="MBO2445688.1"/>
    <property type="molecule type" value="Genomic_DNA"/>
</dbReference>
<keyword evidence="3" id="KW-1185">Reference proteome</keyword>
<feature type="transmembrane region" description="Helical" evidence="1">
    <location>
        <begin position="208"/>
        <end position="226"/>
    </location>
</feature>
<reference evidence="2" key="1">
    <citation type="submission" date="2021-03" db="EMBL/GenBank/DDBJ databases">
        <authorList>
            <person name="Kanchanasin P."/>
            <person name="Saeng-In P."/>
            <person name="Phongsopitanun W."/>
            <person name="Yuki M."/>
            <person name="Kudo T."/>
            <person name="Ohkuma M."/>
            <person name="Tanasupawat S."/>
        </authorList>
    </citation>
    <scope>NUCLEOTIDE SEQUENCE</scope>
    <source>
        <strain evidence="2">GKU 128</strain>
    </source>
</reference>
<sequence>MSGAGSVLRLEARRNITPLLLPVLALLLWFSPYGRSLGDPALWVRRSSALLESMAGIAPFMAGVAAWTGSRDGRRQTLDLMATTPVSGWRRALYGWAATTAWGLLFYAVAAAVLLVLTARDATWGGPSWWNVGVGAATIVAFSAAGHALGTLFPGRFVAPLTAICSFLVLVIGAILKSVSTPFGLVTPVGTPIDPDHAMFFRTGPAEAIVQLTFLLGVTAVSLGALGLRHRAGIALAAAGTVAAATGLWLAGSSTLNSNESRIFIPHLQRSATPREVSYTPVCDHSAIPVCVHPAYRKALGDVATALRPVTGQLAGLPGVPSRIDLRPDKSTTGSTVLYLAPPLDQVDHGNQIVGDDARELRAFMVFNVVGNGDGAAQQAVMLGILAAAGDPMDSAVLPFRGEAAPEVTSAARRFAALPAAQRRQWLAAHLDALQSGRLSLKDLP</sequence>
<keyword evidence="1" id="KW-0472">Membrane</keyword>
<accession>A0A939T1Z8</accession>
<comment type="caution">
    <text evidence="2">The sequence shown here is derived from an EMBL/GenBank/DDBJ whole genome shotgun (WGS) entry which is preliminary data.</text>
</comment>
<keyword evidence="1" id="KW-1133">Transmembrane helix</keyword>
<protein>
    <submittedName>
        <fullName evidence="2">Uncharacterized protein</fullName>
    </submittedName>
</protein>
<feature type="transmembrane region" description="Helical" evidence="1">
    <location>
        <begin position="129"/>
        <end position="150"/>
    </location>
</feature>
<dbReference type="AlphaFoldDB" id="A0A939T1Z8"/>
<gene>
    <name evidence="2" type="ORF">J4573_01155</name>
</gene>
<feature type="transmembrane region" description="Helical" evidence="1">
    <location>
        <begin position="233"/>
        <end position="252"/>
    </location>
</feature>
<feature type="transmembrane region" description="Helical" evidence="1">
    <location>
        <begin position="12"/>
        <end position="30"/>
    </location>
</feature>
<evidence type="ECO:0000313" key="3">
    <source>
        <dbReference type="Proteomes" id="UP000669179"/>
    </source>
</evidence>